<reference evidence="1 2" key="1">
    <citation type="submission" date="2021-02" db="EMBL/GenBank/DDBJ databases">
        <title>Complete genome of Desulfoluna sp. strain ASN36.</title>
        <authorList>
            <person name="Takahashi A."/>
            <person name="Kojima H."/>
            <person name="Fukui M."/>
        </authorList>
    </citation>
    <scope>NUCLEOTIDE SEQUENCE [LARGE SCALE GENOMIC DNA]</scope>
    <source>
        <strain evidence="1 2">ASN36</strain>
    </source>
</reference>
<gene>
    <name evidence="1" type="ORF">DSLASN_21650</name>
</gene>
<dbReference type="EMBL" id="AP024488">
    <property type="protein sequence ID" value="BCS96533.1"/>
    <property type="molecule type" value="Genomic_DNA"/>
</dbReference>
<dbReference type="InterPro" id="IPR036390">
    <property type="entry name" value="WH_DNA-bd_sf"/>
</dbReference>
<proteinExistence type="predicted"/>
<evidence type="ECO:0008006" key="3">
    <source>
        <dbReference type="Google" id="ProtNLM"/>
    </source>
</evidence>
<dbReference type="SUPFAM" id="SSF46785">
    <property type="entry name" value="Winged helix' DNA-binding domain"/>
    <property type="match status" value="1"/>
</dbReference>
<keyword evidence="2" id="KW-1185">Reference proteome</keyword>
<name>A0ABM7PHD5_9BACT</name>
<organism evidence="1 2">
    <name type="scientific">Desulfoluna limicola</name>
    <dbReference type="NCBI Taxonomy" id="2810562"/>
    <lineage>
        <taxon>Bacteria</taxon>
        <taxon>Pseudomonadati</taxon>
        <taxon>Thermodesulfobacteriota</taxon>
        <taxon>Desulfobacteria</taxon>
        <taxon>Desulfobacterales</taxon>
        <taxon>Desulfolunaceae</taxon>
        <taxon>Desulfoluna</taxon>
    </lineage>
</organism>
<dbReference type="Proteomes" id="UP001320148">
    <property type="component" value="Chromosome"/>
</dbReference>
<evidence type="ECO:0000313" key="2">
    <source>
        <dbReference type="Proteomes" id="UP001320148"/>
    </source>
</evidence>
<dbReference type="RefSeq" id="WP_236892839.1">
    <property type="nucleotide sequence ID" value="NZ_AP024488.1"/>
</dbReference>
<accession>A0ABM7PHD5</accession>
<protein>
    <recommendedName>
        <fullName evidence="3">MarR family transcriptional regulator</fullName>
    </recommendedName>
</protein>
<sequence length="117" mass="12986">MKKSPTYDELAERVRELEGMLDDEGRVVQWEILEHLAAVWDRDGPPGIVENRDLAAALHLGTGQASRALKILSTLGLTDHDTMGFASYLTPEGYDIAKNKNRKMPLDVQIKGLRAKG</sequence>
<evidence type="ECO:0000313" key="1">
    <source>
        <dbReference type="EMBL" id="BCS96533.1"/>
    </source>
</evidence>